<dbReference type="GO" id="GO:0003677">
    <property type="term" value="F:DNA binding"/>
    <property type="evidence" value="ECO:0007669"/>
    <property type="project" value="InterPro"/>
</dbReference>
<dbReference type="NCBIfam" id="TIGR02989">
    <property type="entry name" value="Sig-70_gvs1"/>
    <property type="match status" value="1"/>
</dbReference>
<protein>
    <submittedName>
        <fullName evidence="7">Uncharacterized protein</fullName>
    </submittedName>
</protein>
<name>A0A383BJ44_9ZZZZ</name>
<dbReference type="Pfam" id="PF04542">
    <property type="entry name" value="Sigma70_r2"/>
    <property type="match status" value="1"/>
</dbReference>
<dbReference type="InterPro" id="IPR013324">
    <property type="entry name" value="RNA_pol_sigma_r3/r4-like"/>
</dbReference>
<keyword evidence="3" id="KW-0731">Sigma factor</keyword>
<reference evidence="7" key="1">
    <citation type="submission" date="2018-05" db="EMBL/GenBank/DDBJ databases">
        <authorList>
            <person name="Lanie J.A."/>
            <person name="Ng W.-L."/>
            <person name="Kazmierczak K.M."/>
            <person name="Andrzejewski T.M."/>
            <person name="Davidsen T.M."/>
            <person name="Wayne K.J."/>
            <person name="Tettelin H."/>
            <person name="Glass J.I."/>
            <person name="Rusch D."/>
            <person name="Podicherti R."/>
            <person name="Tsui H.-C.T."/>
            <person name="Winkler M.E."/>
        </authorList>
    </citation>
    <scope>NUCLEOTIDE SEQUENCE</scope>
</reference>
<dbReference type="SUPFAM" id="SSF88659">
    <property type="entry name" value="Sigma3 and sigma4 domains of RNA polymerase sigma factors"/>
    <property type="match status" value="1"/>
</dbReference>
<dbReference type="SUPFAM" id="SSF88946">
    <property type="entry name" value="Sigma2 domain of RNA polymerase sigma factors"/>
    <property type="match status" value="1"/>
</dbReference>
<evidence type="ECO:0000256" key="4">
    <source>
        <dbReference type="ARBA" id="ARBA00023163"/>
    </source>
</evidence>
<dbReference type="AlphaFoldDB" id="A0A383BJ44"/>
<organism evidence="7">
    <name type="scientific">marine metagenome</name>
    <dbReference type="NCBI Taxonomy" id="408172"/>
    <lineage>
        <taxon>unclassified sequences</taxon>
        <taxon>metagenomes</taxon>
        <taxon>ecological metagenomes</taxon>
    </lineage>
</organism>
<dbReference type="GO" id="GO:0006352">
    <property type="term" value="P:DNA-templated transcription initiation"/>
    <property type="evidence" value="ECO:0007669"/>
    <property type="project" value="InterPro"/>
</dbReference>
<dbReference type="PANTHER" id="PTHR43133">
    <property type="entry name" value="RNA POLYMERASE ECF-TYPE SIGMA FACTO"/>
    <property type="match status" value="1"/>
</dbReference>
<dbReference type="Gene3D" id="1.10.10.10">
    <property type="entry name" value="Winged helix-like DNA-binding domain superfamily/Winged helix DNA-binding domain"/>
    <property type="match status" value="1"/>
</dbReference>
<dbReference type="InterPro" id="IPR014284">
    <property type="entry name" value="RNA_pol_sigma-70_dom"/>
</dbReference>
<dbReference type="InterPro" id="IPR039425">
    <property type="entry name" value="RNA_pol_sigma-70-like"/>
</dbReference>
<dbReference type="InterPro" id="IPR036388">
    <property type="entry name" value="WH-like_DNA-bd_sf"/>
</dbReference>
<dbReference type="InterPro" id="IPR013249">
    <property type="entry name" value="RNA_pol_sigma70_r4_t2"/>
</dbReference>
<evidence type="ECO:0000259" key="6">
    <source>
        <dbReference type="Pfam" id="PF08281"/>
    </source>
</evidence>
<dbReference type="Gene3D" id="1.10.1740.10">
    <property type="match status" value="1"/>
</dbReference>
<dbReference type="NCBIfam" id="TIGR02937">
    <property type="entry name" value="sigma70-ECF"/>
    <property type="match status" value="1"/>
</dbReference>
<accession>A0A383BJ44</accession>
<feature type="non-terminal residue" evidence="7">
    <location>
        <position position="1"/>
    </location>
</feature>
<dbReference type="InterPro" id="IPR013325">
    <property type="entry name" value="RNA_pol_sigma_r2"/>
</dbReference>
<gene>
    <name evidence="7" type="ORF">METZ01_LOCUS472715</name>
</gene>
<evidence type="ECO:0000256" key="2">
    <source>
        <dbReference type="ARBA" id="ARBA00023015"/>
    </source>
</evidence>
<dbReference type="PANTHER" id="PTHR43133:SF51">
    <property type="entry name" value="RNA POLYMERASE SIGMA FACTOR"/>
    <property type="match status" value="1"/>
</dbReference>
<feature type="domain" description="RNA polymerase sigma factor 70 region 4 type 2" evidence="6">
    <location>
        <begin position="124"/>
        <end position="175"/>
    </location>
</feature>
<proteinExistence type="inferred from homology"/>
<dbReference type="GO" id="GO:0016987">
    <property type="term" value="F:sigma factor activity"/>
    <property type="evidence" value="ECO:0007669"/>
    <property type="project" value="UniProtKB-KW"/>
</dbReference>
<dbReference type="EMBL" id="UINC01200808">
    <property type="protein sequence ID" value="SVE19861.1"/>
    <property type="molecule type" value="Genomic_DNA"/>
</dbReference>
<evidence type="ECO:0000259" key="5">
    <source>
        <dbReference type="Pfam" id="PF04542"/>
    </source>
</evidence>
<comment type="similarity">
    <text evidence="1">Belongs to the sigma-70 factor family. ECF subfamily.</text>
</comment>
<dbReference type="Pfam" id="PF08281">
    <property type="entry name" value="Sigma70_r4_2"/>
    <property type="match status" value="1"/>
</dbReference>
<keyword evidence="4" id="KW-0804">Transcription</keyword>
<keyword evidence="2" id="KW-0805">Transcription regulation</keyword>
<evidence type="ECO:0000256" key="1">
    <source>
        <dbReference type="ARBA" id="ARBA00010641"/>
    </source>
</evidence>
<dbReference type="InterPro" id="IPR014331">
    <property type="entry name" value="RNA_pol_sigma70_ECF_RHOBA"/>
</dbReference>
<dbReference type="InterPro" id="IPR007627">
    <property type="entry name" value="RNA_pol_sigma70_r2"/>
</dbReference>
<sequence>SQARVQGWDPERWKHLMSIDDHERFARLLIEHEPAMLRYVLVVIPNRSDARDILQECAAALWRRFPDYDSERPFVAWALGFVRMEIRRFLRKSQRRTQLTRKAAEELIRDEKQQTTELDERENYLKLCIEKLSETHRELLDGYYYKEYPVSELSQRTGRSVDAAYKMLQRIRLALHRCIEAQMQRVKV</sequence>
<evidence type="ECO:0000313" key="7">
    <source>
        <dbReference type="EMBL" id="SVE19861.1"/>
    </source>
</evidence>
<evidence type="ECO:0000256" key="3">
    <source>
        <dbReference type="ARBA" id="ARBA00023082"/>
    </source>
</evidence>
<feature type="domain" description="RNA polymerase sigma-70 region 2" evidence="5">
    <location>
        <begin position="31"/>
        <end position="96"/>
    </location>
</feature>